<keyword evidence="2" id="KW-1185">Reference proteome</keyword>
<evidence type="ECO:0000313" key="1">
    <source>
        <dbReference type="EMBL" id="QAY69382.1"/>
    </source>
</evidence>
<name>A0A4P6F1L2_9MICO</name>
<gene>
    <name evidence="1" type="ORF">ET471_04435</name>
</gene>
<protein>
    <submittedName>
        <fullName evidence="1">Uncharacterized protein</fullName>
    </submittedName>
</protein>
<dbReference type="RefSeq" id="WP_129186782.1">
    <property type="nucleotide sequence ID" value="NZ_CP035493.1"/>
</dbReference>
<accession>A0A4P6F1L2</accession>
<dbReference type="Proteomes" id="UP000292118">
    <property type="component" value="Chromosome"/>
</dbReference>
<organism evidence="1 2">
    <name type="scientific">Xylanimonas protaetiae</name>
    <dbReference type="NCBI Taxonomy" id="2509457"/>
    <lineage>
        <taxon>Bacteria</taxon>
        <taxon>Bacillati</taxon>
        <taxon>Actinomycetota</taxon>
        <taxon>Actinomycetes</taxon>
        <taxon>Micrococcales</taxon>
        <taxon>Promicromonosporaceae</taxon>
        <taxon>Xylanimonas</taxon>
    </lineage>
</organism>
<dbReference type="AlphaFoldDB" id="A0A4P6F1L2"/>
<evidence type="ECO:0000313" key="2">
    <source>
        <dbReference type="Proteomes" id="UP000292118"/>
    </source>
</evidence>
<dbReference type="KEGG" id="xya:ET471_04435"/>
<dbReference type="EMBL" id="CP035493">
    <property type="protein sequence ID" value="QAY69382.1"/>
    <property type="molecule type" value="Genomic_DNA"/>
</dbReference>
<reference evidence="1 2" key="1">
    <citation type="submission" date="2019-01" db="EMBL/GenBank/DDBJ databases">
        <title>Genome sequencing of strain FW10M-9.</title>
        <authorList>
            <person name="Heo J."/>
            <person name="Kim S.-J."/>
            <person name="Kim J.-S."/>
            <person name="Hong S.-B."/>
            <person name="Kwon S.-W."/>
        </authorList>
    </citation>
    <scope>NUCLEOTIDE SEQUENCE [LARGE SCALE GENOMIC DNA]</scope>
    <source>
        <strain evidence="1 2">FW10M-9</strain>
    </source>
</reference>
<proteinExistence type="predicted"/>
<sequence>MATGGWSSGPGAAAELGVAHDAVGDALDALRRAGVLAWDSRAGDAFRARLEEVVVSVHRDDGTGAALRRAAWALEPGR</sequence>